<dbReference type="InterPro" id="IPR001764">
    <property type="entry name" value="Glyco_hydro_3_N"/>
</dbReference>
<dbReference type="SUPFAM" id="SSF52279">
    <property type="entry name" value="Beta-D-glucan exohydrolase, C-terminal domain"/>
    <property type="match status" value="1"/>
</dbReference>
<dbReference type="InterPro" id="IPR013783">
    <property type="entry name" value="Ig-like_fold"/>
</dbReference>
<comment type="catalytic activity">
    <reaction evidence="1">
        <text>Hydrolysis of terminal, non-reducing beta-D-glucosyl residues with release of beta-D-glucose.</text>
        <dbReference type="EC" id="3.2.1.21"/>
    </reaction>
</comment>
<dbReference type="InterPro" id="IPR026891">
    <property type="entry name" value="Fn3-like"/>
</dbReference>
<dbReference type="InterPro" id="IPR036962">
    <property type="entry name" value="Glyco_hydro_3_N_sf"/>
</dbReference>
<dbReference type="EC" id="3.2.1.21" evidence="3"/>
<gene>
    <name evidence="9" type="primary">bglX</name>
    <name evidence="9" type="ORF">K8V00_12290</name>
</gene>
<evidence type="ECO:0000256" key="1">
    <source>
        <dbReference type="ARBA" id="ARBA00000448"/>
    </source>
</evidence>
<dbReference type="Proteomes" id="UP000707535">
    <property type="component" value="Unassembled WGS sequence"/>
</dbReference>
<keyword evidence="4" id="KW-0732">Signal</keyword>
<dbReference type="Gene3D" id="3.40.50.1700">
    <property type="entry name" value="Glycoside hydrolase family 3 C-terminal domain"/>
    <property type="match status" value="1"/>
</dbReference>
<dbReference type="GO" id="GO:0009251">
    <property type="term" value="P:glucan catabolic process"/>
    <property type="evidence" value="ECO:0007669"/>
    <property type="project" value="TreeGrafter"/>
</dbReference>
<reference evidence="9" key="1">
    <citation type="journal article" date="2021" name="PeerJ">
        <title>Extensive microbial diversity within the chicken gut microbiome revealed by metagenomics and culture.</title>
        <authorList>
            <person name="Gilroy R."/>
            <person name="Ravi A."/>
            <person name="Getino M."/>
            <person name="Pursley I."/>
            <person name="Horton D.L."/>
            <person name="Alikhan N.F."/>
            <person name="Baker D."/>
            <person name="Gharbi K."/>
            <person name="Hall N."/>
            <person name="Watson M."/>
            <person name="Adriaenssens E.M."/>
            <person name="Foster-Nyarko E."/>
            <person name="Jarju S."/>
            <person name="Secka A."/>
            <person name="Antonio M."/>
            <person name="Oren A."/>
            <person name="Chaudhuri R.R."/>
            <person name="La Ragione R."/>
            <person name="Hildebrand F."/>
            <person name="Pallen M.J."/>
        </authorList>
    </citation>
    <scope>NUCLEOTIDE SEQUENCE</scope>
    <source>
        <strain evidence="9">CHK174-6876</strain>
    </source>
</reference>
<dbReference type="NCBIfam" id="NF011678">
    <property type="entry name" value="PRK15098.1"/>
    <property type="match status" value="1"/>
</dbReference>
<keyword evidence="6 7" id="KW-0326">Glycosidase</keyword>
<dbReference type="PRINTS" id="PR00133">
    <property type="entry name" value="GLHYDRLASE3"/>
</dbReference>
<dbReference type="GO" id="GO:0008422">
    <property type="term" value="F:beta-glucosidase activity"/>
    <property type="evidence" value="ECO:0007669"/>
    <property type="project" value="UniProtKB-EC"/>
</dbReference>
<dbReference type="FunFam" id="2.60.40.10:FF:000495">
    <property type="entry name" value="Periplasmic beta-glucosidase"/>
    <property type="match status" value="1"/>
</dbReference>
<dbReference type="EMBL" id="DYXG01000125">
    <property type="protein sequence ID" value="HJE98386.1"/>
    <property type="molecule type" value="Genomic_DNA"/>
</dbReference>
<comment type="similarity">
    <text evidence="2 7">Belongs to the glycosyl hydrolase 3 family.</text>
</comment>
<accession>A0A921FAI6</accession>
<dbReference type="InterPro" id="IPR036881">
    <property type="entry name" value="Glyco_hydro_3_C_sf"/>
</dbReference>
<name>A0A921FAI6_9LACO</name>
<dbReference type="PROSITE" id="PS00775">
    <property type="entry name" value="GLYCOSYL_HYDROL_F3"/>
    <property type="match status" value="1"/>
</dbReference>
<dbReference type="SUPFAM" id="SSF51445">
    <property type="entry name" value="(Trans)glycosidases"/>
    <property type="match status" value="1"/>
</dbReference>
<dbReference type="Gene3D" id="2.60.40.10">
    <property type="entry name" value="Immunoglobulins"/>
    <property type="match status" value="1"/>
</dbReference>
<dbReference type="Gene3D" id="3.20.20.300">
    <property type="entry name" value="Glycoside hydrolase, family 3, N-terminal domain"/>
    <property type="match status" value="1"/>
</dbReference>
<dbReference type="InterPro" id="IPR019800">
    <property type="entry name" value="Glyco_hydro_3_AS"/>
</dbReference>
<evidence type="ECO:0000256" key="7">
    <source>
        <dbReference type="RuleBase" id="RU361161"/>
    </source>
</evidence>
<dbReference type="PANTHER" id="PTHR30620:SF16">
    <property type="entry name" value="LYSOSOMAL BETA GLUCOSIDASE"/>
    <property type="match status" value="1"/>
</dbReference>
<dbReference type="InterPro" id="IPR017853">
    <property type="entry name" value="GH"/>
</dbReference>
<comment type="caution">
    <text evidence="9">The sequence shown here is derived from an EMBL/GenBank/DDBJ whole genome shotgun (WGS) entry which is preliminary data.</text>
</comment>
<protein>
    <recommendedName>
        <fullName evidence="3">beta-glucosidase</fullName>
        <ecNumber evidence="3">3.2.1.21</ecNumber>
    </recommendedName>
</protein>
<proteinExistence type="inferred from homology"/>
<organism evidence="9 10">
    <name type="scientific">Ligilactobacillus acidipiscis</name>
    <dbReference type="NCBI Taxonomy" id="89059"/>
    <lineage>
        <taxon>Bacteria</taxon>
        <taxon>Bacillati</taxon>
        <taxon>Bacillota</taxon>
        <taxon>Bacilli</taxon>
        <taxon>Lactobacillales</taxon>
        <taxon>Lactobacillaceae</taxon>
        <taxon>Ligilactobacillus</taxon>
    </lineage>
</organism>
<dbReference type="PANTHER" id="PTHR30620">
    <property type="entry name" value="PERIPLASMIC BETA-GLUCOSIDASE-RELATED"/>
    <property type="match status" value="1"/>
</dbReference>
<evidence type="ECO:0000256" key="4">
    <source>
        <dbReference type="ARBA" id="ARBA00022729"/>
    </source>
</evidence>
<dbReference type="AlphaFoldDB" id="A0A921FAI6"/>
<reference evidence="9" key="2">
    <citation type="submission" date="2021-09" db="EMBL/GenBank/DDBJ databases">
        <authorList>
            <person name="Gilroy R."/>
        </authorList>
    </citation>
    <scope>NUCLEOTIDE SEQUENCE</scope>
    <source>
        <strain evidence="9">CHK174-6876</strain>
    </source>
</reference>
<evidence type="ECO:0000313" key="9">
    <source>
        <dbReference type="EMBL" id="HJE98386.1"/>
    </source>
</evidence>
<sequence>MQQEKLRELLADMSLPEKIGQLVQLSGEFFQSKDISYGPIQKLGISQEAIDLTGSVLNVTGAHATKQLQEQQMAKQPHHIPVLFMADVIYGFKTIFPIPLGLGATWDPELVQQAFRIAGNEAAASGNQVSFAPMVDVTHDPRWGRTLESPGEDALLNARMATAMVTGFQTDLAEKAGQVSCVKHFAAYGGVEAGREYNSADMSLSNLYQNYLPPYKAAVDAGCEMVMTSLSTLNGVPGTADKWLLQDVLKKQWGFDGVLISDYASVYELVKHGYATDDRDSALKALDAGLDIDMKSPVYANELQGLVEDGSLSEDRIDQACWRVLQLKNKLGLFEDPYFGTSEEAEKKINLTADKRALARKVAAESLVLLQNKNDILPLTGAEKVALIGPYADEKSLIGMWAVHGDPADCVTIKEALQEELGERLTYTRGTDISRDKEKLRGLGFLTDEMITQVVSDDETEQKHHDEALKNAQAADVVIYAVGEHSFEAGEAGSKTNLHLPDNQVNLLNDLHGLGKKIVLVNISGRPLVLSNVTDKTDAIIQAWFPGTEGGHAIADVILGKVSPSGRLSMTFPYTEGQEPLYYAHLSTGRPQDGSQHVGRFVSRYIDAPTAPLYAFGYGLSYAQVEYGKIKLEKDKLSANDTLKVSIELTNASNWQQKETVQVYFHDDAASIVQPVKRLIDFKKVVLAPHSKQIVTFAIPAMYFSFYDNQGESILEPGTFHLFVGANSQDVASATFDILDK</sequence>
<evidence type="ECO:0000259" key="8">
    <source>
        <dbReference type="SMART" id="SM01217"/>
    </source>
</evidence>
<feature type="domain" description="Fibronectin type III-like" evidence="8">
    <location>
        <begin position="659"/>
        <end position="728"/>
    </location>
</feature>
<evidence type="ECO:0000256" key="6">
    <source>
        <dbReference type="ARBA" id="ARBA00023295"/>
    </source>
</evidence>
<dbReference type="Pfam" id="PF14310">
    <property type="entry name" value="Fn3-like"/>
    <property type="match status" value="1"/>
</dbReference>
<dbReference type="InterPro" id="IPR051915">
    <property type="entry name" value="Cellulose_Degrad_GH3"/>
</dbReference>
<evidence type="ECO:0000313" key="10">
    <source>
        <dbReference type="Proteomes" id="UP000707535"/>
    </source>
</evidence>
<evidence type="ECO:0000256" key="2">
    <source>
        <dbReference type="ARBA" id="ARBA00005336"/>
    </source>
</evidence>
<evidence type="ECO:0000256" key="3">
    <source>
        <dbReference type="ARBA" id="ARBA00012744"/>
    </source>
</evidence>
<dbReference type="SMART" id="SM01217">
    <property type="entry name" value="Fn3_like"/>
    <property type="match status" value="1"/>
</dbReference>
<keyword evidence="5 7" id="KW-0378">Hydrolase</keyword>
<dbReference type="Pfam" id="PF00933">
    <property type="entry name" value="Glyco_hydro_3"/>
    <property type="match status" value="1"/>
</dbReference>
<dbReference type="InterPro" id="IPR002772">
    <property type="entry name" value="Glyco_hydro_3_C"/>
</dbReference>
<dbReference type="Pfam" id="PF01915">
    <property type="entry name" value="Glyco_hydro_3_C"/>
    <property type="match status" value="1"/>
</dbReference>
<evidence type="ECO:0000256" key="5">
    <source>
        <dbReference type="ARBA" id="ARBA00022801"/>
    </source>
</evidence>